<dbReference type="SUPFAM" id="SSF47413">
    <property type="entry name" value="lambda repressor-like DNA-binding domains"/>
    <property type="match status" value="1"/>
</dbReference>
<protein>
    <submittedName>
        <fullName evidence="2">Helix-turn-helix</fullName>
    </submittedName>
</protein>
<dbReference type="AlphaFoldDB" id="A0A1R3U0D4"/>
<accession>A0A1R3U0D4</accession>
<dbReference type="EMBL" id="FMUE01000009">
    <property type="protein sequence ID" value="SCX30396.1"/>
    <property type="molecule type" value="Genomic_DNA"/>
</dbReference>
<dbReference type="InterPro" id="IPR001387">
    <property type="entry name" value="Cro/C1-type_HTH"/>
</dbReference>
<organism evidence="2 3">
    <name type="scientific">Agrobacterium rosae</name>
    <dbReference type="NCBI Taxonomy" id="1972867"/>
    <lineage>
        <taxon>Bacteria</taxon>
        <taxon>Pseudomonadati</taxon>
        <taxon>Pseudomonadota</taxon>
        <taxon>Alphaproteobacteria</taxon>
        <taxon>Hyphomicrobiales</taxon>
        <taxon>Rhizobiaceae</taxon>
        <taxon>Rhizobium/Agrobacterium group</taxon>
        <taxon>Agrobacterium</taxon>
    </lineage>
</organism>
<reference evidence="3" key="1">
    <citation type="submission" date="2016-10" db="EMBL/GenBank/DDBJ databases">
        <authorList>
            <person name="Wibberg D."/>
        </authorList>
    </citation>
    <scope>NUCLEOTIDE SEQUENCE [LARGE SCALE GENOMIC DNA]</scope>
</reference>
<dbReference type="Pfam" id="PF01381">
    <property type="entry name" value="HTH_3"/>
    <property type="match status" value="1"/>
</dbReference>
<dbReference type="SMART" id="SM00530">
    <property type="entry name" value="HTH_XRE"/>
    <property type="match status" value="1"/>
</dbReference>
<evidence type="ECO:0000313" key="2">
    <source>
        <dbReference type="EMBL" id="SCX30396.1"/>
    </source>
</evidence>
<sequence length="269" mass="29625">MRFILLSESILSRLTLSCIASLKMVAYSSSAYGTAMKIVREILSNQPLHQIYNILVVSANLIKAVEFKISPHVFSRQSHRVPSVAPSTNDGDAESTYYQKRSVAAARDLLHLFIRIGLEFRRVMTKSPTAIDIHVGSRICMRRTTLGLSQGTLGDGLGITFQQVQKYEKGINRVGAGRLQHISELLDVPVSFFFEGNPGTSSDRALVGTTIVQLESRSKETISLAKAFLAIDDDGIRQRVLDLIKSLGDRKEKRVLLDAGPSPARPDDA</sequence>
<evidence type="ECO:0000259" key="1">
    <source>
        <dbReference type="PROSITE" id="PS50943"/>
    </source>
</evidence>
<dbReference type="Proteomes" id="UP000187891">
    <property type="component" value="Unassembled WGS sequence"/>
</dbReference>
<dbReference type="CDD" id="cd00093">
    <property type="entry name" value="HTH_XRE"/>
    <property type="match status" value="1"/>
</dbReference>
<dbReference type="GO" id="GO:0003677">
    <property type="term" value="F:DNA binding"/>
    <property type="evidence" value="ECO:0007669"/>
    <property type="project" value="InterPro"/>
</dbReference>
<dbReference type="InterPro" id="IPR010982">
    <property type="entry name" value="Lambda_DNA-bd_dom_sf"/>
</dbReference>
<name>A0A1R3U0D4_9HYPH</name>
<feature type="domain" description="HTH cro/C1-type" evidence="1">
    <location>
        <begin position="143"/>
        <end position="193"/>
    </location>
</feature>
<gene>
    <name evidence="2" type="ORF">DSM25559_3516</name>
</gene>
<proteinExistence type="predicted"/>
<dbReference type="STRING" id="1907666.DSM25559_3516"/>
<dbReference type="PROSITE" id="PS50943">
    <property type="entry name" value="HTH_CROC1"/>
    <property type="match status" value="1"/>
</dbReference>
<dbReference type="Gene3D" id="1.10.260.40">
    <property type="entry name" value="lambda repressor-like DNA-binding domains"/>
    <property type="match status" value="1"/>
</dbReference>
<evidence type="ECO:0000313" key="3">
    <source>
        <dbReference type="Proteomes" id="UP000187891"/>
    </source>
</evidence>